<feature type="repeat" description="WD" evidence="3">
    <location>
        <begin position="279"/>
        <end position="311"/>
    </location>
</feature>
<dbReference type="GO" id="GO:0005634">
    <property type="term" value="C:nucleus"/>
    <property type="evidence" value="ECO:0007669"/>
    <property type="project" value="TreeGrafter"/>
</dbReference>
<protein>
    <submittedName>
        <fullName evidence="4">Uncharacterized protein</fullName>
    </submittedName>
</protein>
<dbReference type="InterPro" id="IPR001680">
    <property type="entry name" value="WD40_rpt"/>
</dbReference>
<reference evidence="4 5" key="1">
    <citation type="journal article" date="2019" name="Sci. Rep.">
        <title>Comparative genomics of chytrid fungi reveal insights into the obligate biotrophic and pathogenic lifestyle of Synchytrium endobioticum.</title>
        <authorList>
            <person name="van de Vossenberg B.T.L.H."/>
            <person name="Warris S."/>
            <person name="Nguyen H.D.T."/>
            <person name="van Gent-Pelzer M.P.E."/>
            <person name="Joly D.L."/>
            <person name="van de Geest H.C."/>
            <person name="Bonants P.J.M."/>
            <person name="Smith D.S."/>
            <person name="Levesque C.A."/>
            <person name="van der Lee T.A.J."/>
        </authorList>
    </citation>
    <scope>NUCLEOTIDE SEQUENCE [LARGE SCALE GENOMIC DNA]</scope>
    <source>
        <strain evidence="4 5">JEL517</strain>
    </source>
</reference>
<dbReference type="Pfam" id="PF00400">
    <property type="entry name" value="WD40"/>
    <property type="match status" value="7"/>
</dbReference>
<dbReference type="CDD" id="cd00200">
    <property type="entry name" value="WD40"/>
    <property type="match status" value="1"/>
</dbReference>
<evidence type="ECO:0000313" key="4">
    <source>
        <dbReference type="EMBL" id="TPX33624.1"/>
    </source>
</evidence>
<evidence type="ECO:0000256" key="2">
    <source>
        <dbReference type="ARBA" id="ARBA00022737"/>
    </source>
</evidence>
<dbReference type="AlphaFoldDB" id="A0A507C6D4"/>
<dbReference type="InterPro" id="IPR036322">
    <property type="entry name" value="WD40_repeat_dom_sf"/>
</dbReference>
<name>A0A507C6D4_9FUNG</name>
<keyword evidence="1 3" id="KW-0853">WD repeat</keyword>
<evidence type="ECO:0000313" key="5">
    <source>
        <dbReference type="Proteomes" id="UP000319731"/>
    </source>
</evidence>
<sequence length="572" mass="63150">MAVAVSLASLADFKLDSYELVPMRNVTFVIFLLAITSVFAAPAADSSNEQKDNKVVELKGEDVEKSFRPSRDDILFDGTEDAEDRDYYSQDGYYRVDFYGMDDFDGDYFDMDFDMDFDGSKFYDDDRYPGEVDYEDDFGYLKDPFEAHEGVHVKHITCPANHKVLYLTMVVDNLSELGGPDSKVVPNMRMHGTRLFGHHETILLRRCLDYYTLRLALVISSDVTQSTVCAKVVARHAQTLRKLSINSPVVLNPLPTHPIPNLEDLHLAQPQRTERSVPYLAHDDGIWAVAWSKTSNKIVTASVDDTLKIWNGDDVLQSHTLTGHMLGVISVDVNAAGTQAVSSALDGHIRIWDLQTGAAVRKIDAGPVEAWTVSISPDGRHIAAGSHQGKINVWSLETGAQLHENGFDSGTRKFALSVAYSPSGLFLASGSETGQVHVFDVPTQRIVHTHPGHSMSVRGISFSSDSKLFATASDDKKVNVFDVRHVNPIATFQGHTSWALSVAFDPNGMQLASGSSDKTVKIWSMDTKSCEHTFTEHTDQVWGVAYNEDGSKLATVSDDKTMIVYTTGNPID</sequence>
<dbReference type="InterPro" id="IPR020472">
    <property type="entry name" value="WD40_PAC1"/>
</dbReference>
<dbReference type="InterPro" id="IPR015943">
    <property type="entry name" value="WD40/YVTN_repeat-like_dom_sf"/>
</dbReference>
<dbReference type="STRING" id="1806994.A0A507C6D4"/>
<dbReference type="InterPro" id="IPR019775">
    <property type="entry name" value="WD40_repeat_CS"/>
</dbReference>
<keyword evidence="2" id="KW-0677">Repeat</keyword>
<comment type="caution">
    <text evidence="4">The sequence shown here is derived from an EMBL/GenBank/DDBJ whole genome shotgun (WGS) entry which is preliminary data.</text>
</comment>
<feature type="repeat" description="WD" evidence="3">
    <location>
        <begin position="492"/>
        <end position="533"/>
    </location>
</feature>
<proteinExistence type="predicted"/>
<feature type="repeat" description="WD" evidence="3">
    <location>
        <begin position="450"/>
        <end position="491"/>
    </location>
</feature>
<gene>
    <name evidence="4" type="ORF">SmJEL517_g03575</name>
</gene>
<dbReference type="Proteomes" id="UP000319731">
    <property type="component" value="Unassembled WGS sequence"/>
</dbReference>
<dbReference type="EMBL" id="QEAO01000019">
    <property type="protein sequence ID" value="TPX33624.1"/>
    <property type="molecule type" value="Genomic_DNA"/>
</dbReference>
<dbReference type="PROSITE" id="PS50082">
    <property type="entry name" value="WD_REPEATS_2"/>
    <property type="match status" value="6"/>
</dbReference>
<dbReference type="SMART" id="SM00320">
    <property type="entry name" value="WD40"/>
    <property type="match status" value="7"/>
</dbReference>
<evidence type="ECO:0000256" key="3">
    <source>
        <dbReference type="PROSITE-ProRule" id="PRU00221"/>
    </source>
</evidence>
<keyword evidence="5" id="KW-1185">Reference proteome</keyword>
<dbReference type="GeneID" id="42004800"/>
<dbReference type="OrthoDB" id="538223at2759"/>
<feature type="repeat" description="WD" evidence="3">
    <location>
        <begin position="534"/>
        <end position="565"/>
    </location>
</feature>
<dbReference type="PROSITE" id="PS50294">
    <property type="entry name" value="WD_REPEATS_REGION"/>
    <property type="match status" value="5"/>
</dbReference>
<dbReference type="InterPro" id="IPR051510">
    <property type="entry name" value="SKI8"/>
</dbReference>
<feature type="repeat" description="WD" evidence="3">
    <location>
        <begin position="321"/>
        <end position="362"/>
    </location>
</feature>
<dbReference type="RefSeq" id="XP_031024566.1">
    <property type="nucleotide sequence ID" value="XM_031169503.1"/>
</dbReference>
<dbReference type="Gene3D" id="2.130.10.10">
    <property type="entry name" value="YVTN repeat-like/Quinoprotein amine dehydrogenase"/>
    <property type="match status" value="1"/>
</dbReference>
<dbReference type="PANTHER" id="PTHR44090:SF1">
    <property type="entry name" value="SUPERKILLER COMPLEX PROTEIN 8"/>
    <property type="match status" value="1"/>
</dbReference>
<evidence type="ECO:0000256" key="1">
    <source>
        <dbReference type="ARBA" id="ARBA00022574"/>
    </source>
</evidence>
<dbReference type="PRINTS" id="PR00320">
    <property type="entry name" value="GPROTEINBRPT"/>
</dbReference>
<dbReference type="PROSITE" id="PS00678">
    <property type="entry name" value="WD_REPEATS_1"/>
    <property type="match status" value="1"/>
</dbReference>
<organism evidence="4 5">
    <name type="scientific">Synchytrium microbalum</name>
    <dbReference type="NCBI Taxonomy" id="1806994"/>
    <lineage>
        <taxon>Eukaryota</taxon>
        <taxon>Fungi</taxon>
        <taxon>Fungi incertae sedis</taxon>
        <taxon>Chytridiomycota</taxon>
        <taxon>Chytridiomycota incertae sedis</taxon>
        <taxon>Chytridiomycetes</taxon>
        <taxon>Synchytriales</taxon>
        <taxon>Synchytriaceae</taxon>
        <taxon>Synchytrium</taxon>
    </lineage>
</organism>
<dbReference type="GO" id="GO:0032991">
    <property type="term" value="C:protein-containing complex"/>
    <property type="evidence" value="ECO:0007669"/>
    <property type="project" value="UniProtKB-ARBA"/>
</dbReference>
<feature type="repeat" description="WD" evidence="3">
    <location>
        <begin position="372"/>
        <end position="404"/>
    </location>
</feature>
<dbReference type="PANTHER" id="PTHR44090">
    <property type="entry name" value="WD REPEAT-CONTAINING PROTEIN 61"/>
    <property type="match status" value="1"/>
</dbReference>
<accession>A0A507C6D4</accession>
<dbReference type="SUPFAM" id="SSF50978">
    <property type="entry name" value="WD40 repeat-like"/>
    <property type="match status" value="1"/>
</dbReference>